<evidence type="ECO:0000256" key="2">
    <source>
        <dbReference type="ARBA" id="ARBA00022729"/>
    </source>
</evidence>
<dbReference type="Pfam" id="PF00496">
    <property type="entry name" value="SBP_bac_5"/>
    <property type="match status" value="1"/>
</dbReference>
<reference evidence="4 5" key="1">
    <citation type="journal article" date="2024" name="Chem. Sci.">
        <title>Discovery of megapolipeptins by genome mining of a Burkholderiales bacteria collection.</title>
        <authorList>
            <person name="Paulo B.S."/>
            <person name="Recchia M.J.J."/>
            <person name="Lee S."/>
            <person name="Fergusson C.H."/>
            <person name="Romanowski S.B."/>
            <person name="Hernandez A."/>
            <person name="Krull N."/>
            <person name="Liu D.Y."/>
            <person name="Cavanagh H."/>
            <person name="Bos A."/>
            <person name="Gray C.A."/>
            <person name="Murphy B.T."/>
            <person name="Linington R.G."/>
            <person name="Eustaquio A.S."/>
        </authorList>
    </citation>
    <scope>NUCLEOTIDE SEQUENCE [LARGE SCALE GENOMIC DNA]</scope>
    <source>
        <strain evidence="4 5">RL21-008-BIB-A</strain>
    </source>
</reference>
<dbReference type="InterPro" id="IPR039424">
    <property type="entry name" value="SBP_5"/>
</dbReference>
<dbReference type="EMBL" id="JAQQFM010000003">
    <property type="protein sequence ID" value="MFL9923953.1"/>
    <property type="molecule type" value="Genomic_DNA"/>
</dbReference>
<dbReference type="PIRSF" id="PIRSF002741">
    <property type="entry name" value="MppA"/>
    <property type="match status" value="1"/>
</dbReference>
<sequence>MFNRRDFLTKIPAALLAGGATMHLRDALAAMEGRSATVAFPLDVASWDPVVSANPTISAIYKCVFDQPLELAPGLGFAGSVVAEHKWLSKDCTVLELTLRDGVRFHNGDRLTSDDIRFTFYDRVKNDKASLLAGVWNKIERIDTPSPLKAVMHFSQPMATAPAMLADIPAYILPRAYYEKVGKEGFMQKPVGSGPFKLLDYQREQRIVLAAHEGYWKGAPKLKQVVFQITKDPTARAAALQSGSADITMNLPVREAERLGSLPDMERHIDPTTGVILLQMVNKGIFTDRNLRLAAHHALDKPSLSRALFNGHATPIWLPAGPGMPGYVEGFQIPYDPAKARTLLAQAGYSESKPARFRFYTTKGVFASDFDIARAIVQMWKRVGIEAELQVLEGPMMYEYQNNGKFDGPVLKPFNPAGGDPGTYSGYMLDPKVSFSIWKSDDIPPRLYPLMAEPDQEKRLAGFRSFDQWQVEQGYSIPLFLGLSTVVSRKALRFQPYRSGVLMPYSWA</sequence>
<name>A0ABW9A866_9BURK</name>
<evidence type="ECO:0000256" key="1">
    <source>
        <dbReference type="ARBA" id="ARBA00005695"/>
    </source>
</evidence>
<dbReference type="PANTHER" id="PTHR30290">
    <property type="entry name" value="PERIPLASMIC BINDING COMPONENT OF ABC TRANSPORTER"/>
    <property type="match status" value="1"/>
</dbReference>
<feature type="domain" description="Solute-binding protein family 5" evidence="3">
    <location>
        <begin position="82"/>
        <end position="424"/>
    </location>
</feature>
<keyword evidence="5" id="KW-1185">Reference proteome</keyword>
<gene>
    <name evidence="4" type="ORF">PQR62_06750</name>
</gene>
<evidence type="ECO:0000259" key="3">
    <source>
        <dbReference type="Pfam" id="PF00496"/>
    </source>
</evidence>
<dbReference type="Proteomes" id="UP001629246">
    <property type="component" value="Unassembled WGS sequence"/>
</dbReference>
<dbReference type="Gene3D" id="3.40.190.10">
    <property type="entry name" value="Periplasmic binding protein-like II"/>
    <property type="match status" value="1"/>
</dbReference>
<dbReference type="RefSeq" id="WP_408156108.1">
    <property type="nucleotide sequence ID" value="NZ_JAQQFM010000003.1"/>
</dbReference>
<comment type="caution">
    <text evidence="4">The sequence shown here is derived from an EMBL/GenBank/DDBJ whole genome shotgun (WGS) entry which is preliminary data.</text>
</comment>
<evidence type="ECO:0000313" key="5">
    <source>
        <dbReference type="Proteomes" id="UP001629246"/>
    </source>
</evidence>
<dbReference type="InterPro" id="IPR006311">
    <property type="entry name" value="TAT_signal"/>
</dbReference>
<keyword evidence="2" id="KW-0732">Signal</keyword>
<accession>A0ABW9A866</accession>
<dbReference type="SUPFAM" id="SSF53850">
    <property type="entry name" value="Periplasmic binding protein-like II"/>
    <property type="match status" value="1"/>
</dbReference>
<dbReference type="InterPro" id="IPR000914">
    <property type="entry name" value="SBP_5_dom"/>
</dbReference>
<dbReference type="Gene3D" id="3.10.105.10">
    <property type="entry name" value="Dipeptide-binding Protein, Domain 3"/>
    <property type="match status" value="1"/>
</dbReference>
<proteinExistence type="inferred from homology"/>
<organism evidence="4 5">
    <name type="scientific">Herbaspirillum lusitanum</name>
    <dbReference type="NCBI Taxonomy" id="213312"/>
    <lineage>
        <taxon>Bacteria</taxon>
        <taxon>Pseudomonadati</taxon>
        <taxon>Pseudomonadota</taxon>
        <taxon>Betaproteobacteria</taxon>
        <taxon>Burkholderiales</taxon>
        <taxon>Oxalobacteraceae</taxon>
        <taxon>Herbaspirillum</taxon>
    </lineage>
</organism>
<dbReference type="InterPro" id="IPR030678">
    <property type="entry name" value="Peptide/Ni-bd"/>
</dbReference>
<protein>
    <submittedName>
        <fullName evidence="4">ABC transporter substrate-binding protein</fullName>
    </submittedName>
</protein>
<evidence type="ECO:0000313" key="4">
    <source>
        <dbReference type="EMBL" id="MFL9923953.1"/>
    </source>
</evidence>
<dbReference type="PROSITE" id="PS51318">
    <property type="entry name" value="TAT"/>
    <property type="match status" value="1"/>
</dbReference>
<comment type="similarity">
    <text evidence="1">Belongs to the bacterial solute-binding protein 5 family.</text>
</comment>
<dbReference type="PANTHER" id="PTHR30290:SF38">
    <property type="entry name" value="D,D-DIPEPTIDE-BINDING PERIPLASMIC PROTEIN DDPA-RELATED"/>
    <property type="match status" value="1"/>
</dbReference>